<dbReference type="SUPFAM" id="SSF82693">
    <property type="entry name" value="Multidrug efflux transporter AcrB pore domain, PN1, PN2, PC1 and PC2 subdomains"/>
    <property type="match status" value="2"/>
</dbReference>
<dbReference type="InterPro" id="IPR001036">
    <property type="entry name" value="Acrflvin-R"/>
</dbReference>
<protein>
    <recommendedName>
        <fullName evidence="3">SSD domain-containing protein</fullName>
    </recommendedName>
</protein>
<dbReference type="EMBL" id="UINC01001885">
    <property type="protein sequence ID" value="SUZ90335.1"/>
    <property type="molecule type" value="Genomic_DNA"/>
</dbReference>
<evidence type="ECO:0000256" key="1">
    <source>
        <dbReference type="SAM" id="Phobius"/>
    </source>
</evidence>
<dbReference type="PANTHER" id="PTHR32063:SF0">
    <property type="entry name" value="SWARMING MOTILITY PROTEIN SWRC"/>
    <property type="match status" value="1"/>
</dbReference>
<dbReference type="Gene3D" id="3.30.70.1320">
    <property type="entry name" value="Multidrug efflux transporter AcrB pore domain like"/>
    <property type="match status" value="1"/>
</dbReference>
<dbReference type="GO" id="GO:0042910">
    <property type="term" value="F:xenobiotic transmembrane transporter activity"/>
    <property type="evidence" value="ECO:0007669"/>
    <property type="project" value="TreeGrafter"/>
</dbReference>
<evidence type="ECO:0000313" key="2">
    <source>
        <dbReference type="EMBL" id="SUZ90335.1"/>
    </source>
</evidence>
<dbReference type="Pfam" id="PF00873">
    <property type="entry name" value="ACR_tran"/>
    <property type="match status" value="1"/>
</dbReference>
<feature type="transmembrane region" description="Helical" evidence="1">
    <location>
        <begin position="433"/>
        <end position="457"/>
    </location>
</feature>
<feature type="transmembrane region" description="Helical" evidence="1">
    <location>
        <begin position="833"/>
        <end position="850"/>
    </location>
</feature>
<dbReference type="InterPro" id="IPR027463">
    <property type="entry name" value="AcrB_DN_DC_subdom"/>
</dbReference>
<dbReference type="GO" id="GO:0005886">
    <property type="term" value="C:plasma membrane"/>
    <property type="evidence" value="ECO:0007669"/>
    <property type="project" value="TreeGrafter"/>
</dbReference>
<feature type="transmembrane region" description="Helical" evidence="1">
    <location>
        <begin position="938"/>
        <end position="958"/>
    </location>
</feature>
<dbReference type="Gene3D" id="1.20.1640.10">
    <property type="entry name" value="Multidrug efflux transporter AcrB transmembrane domain"/>
    <property type="match status" value="2"/>
</dbReference>
<dbReference type="SUPFAM" id="SSF82866">
    <property type="entry name" value="Multidrug efflux transporter AcrB transmembrane domain"/>
    <property type="match status" value="2"/>
</dbReference>
<dbReference type="SUPFAM" id="SSF82714">
    <property type="entry name" value="Multidrug efflux transporter AcrB TolC docking domain, DN and DC subdomains"/>
    <property type="match status" value="2"/>
</dbReference>
<feature type="transmembrane region" description="Helical" evidence="1">
    <location>
        <begin position="499"/>
        <end position="519"/>
    </location>
</feature>
<dbReference type="AlphaFoldDB" id="A0A381REV8"/>
<keyword evidence="1" id="KW-0812">Transmembrane</keyword>
<proteinExistence type="predicted"/>
<name>A0A381REV8_9ZZZZ</name>
<dbReference type="Gene3D" id="3.30.70.1430">
    <property type="entry name" value="Multidrug efflux transporter AcrB pore domain"/>
    <property type="match status" value="2"/>
</dbReference>
<feature type="transmembrane region" description="Helical" evidence="1">
    <location>
        <begin position="329"/>
        <end position="349"/>
    </location>
</feature>
<feature type="transmembrane region" description="Helical" evidence="1">
    <location>
        <begin position="978"/>
        <end position="1003"/>
    </location>
</feature>
<organism evidence="2">
    <name type="scientific">marine metagenome</name>
    <dbReference type="NCBI Taxonomy" id="408172"/>
    <lineage>
        <taxon>unclassified sequences</taxon>
        <taxon>metagenomes</taxon>
        <taxon>ecological metagenomes</taxon>
    </lineage>
</organism>
<keyword evidence="1" id="KW-0472">Membrane</keyword>
<dbReference type="Gene3D" id="3.30.2090.10">
    <property type="entry name" value="Multidrug efflux transporter AcrB TolC docking domain, DN and DC subdomains"/>
    <property type="match status" value="2"/>
</dbReference>
<dbReference type="Gene3D" id="3.30.70.1440">
    <property type="entry name" value="Multidrug efflux transporter AcrB pore domain"/>
    <property type="match status" value="1"/>
</dbReference>
<gene>
    <name evidence="2" type="ORF">METZ01_LOCUS43189</name>
</gene>
<evidence type="ECO:0008006" key="3">
    <source>
        <dbReference type="Google" id="ProtNLM"/>
    </source>
</evidence>
<dbReference type="PRINTS" id="PR00702">
    <property type="entry name" value="ACRIFLAVINRP"/>
</dbReference>
<dbReference type="PANTHER" id="PTHR32063">
    <property type="match status" value="1"/>
</dbReference>
<feature type="transmembrane region" description="Helical" evidence="1">
    <location>
        <begin position="356"/>
        <end position="379"/>
    </location>
</feature>
<sequence length="1031" mass="114027">MNALPKATEPDVTFPGVVVAVFYEGVSPEDSERLLAKPLETALRTVEGVEEVNSTASAGYATIRVEFDQDIDMDQALYDTRIKVDEVRPELPNDAREPRIFEFSTSRFPVVTISLTSGTVSEKVLMNLAEDLQDELETIPEVLSADLQGVPEELLEAVVEKSKLESYGISMGELYQAISNNNRIIPAGSLDTGKGRFAVNVPSVFSDLEDINNLPVKVSGNSVITLSDVAQVRRTFKDRGGYTRVNGESAVSLEIVKRSGSNLLDVIEKVKQEVAKEQEKFPLGVEVVYTRDETKFVLEMLSELQGNVLTAVALVMIVVLAALGFRTSLLVGLAIPFTYLFCLMILHMFDKEFNFMVMFGMLISMGMTIDGSIVVTEYADRKLAEGMNKIEAYSTAASRMFWPVLSSTVTTLVVFMPLMLMPGMGRFIRMMPVTVFCVLTGSLIYAIIFVPILGALFGGLAKESEYHTNNIRKLETENPLALPGITGAYARKVYGLLKIPGQTIFIIVFAIILIMKVWVDHGKGTIYFPEVAPQWVQVNVSARGNFSIDEIRDLSVKAEEKILPMEDIEMLYLRTGAGNRWGRSNPDRISSMFIDFYDETKRESGKDGYEIMDDMKENISGFSGFLVQVEAEKAGPPIGKSVEINILGNDPIALSEATKKVRAFIENEVQGLTDIEDTLQQRGVEWEMQIDKTRAAQFGASLNDVGASVQMITNGIKVGEYRPLDADEEIDIRVRFPKNQRNLDELSRLNVKTVKGLVPVNSFVELKPKPATGVINRKDGKRVYSVTAEKEQGVIISEKIKQIKEWVSLNDLGKGISVKFGGFDKYNQEATDFLVTSLVLSLFIMLVLLVTQFNSFYQSIIILSAILLSFGGVFLALLILGRSFSTMQTGISCIALAGIVVNNNIVLIDTFNVLKKNNPDQDLISLALRSAVLRLRPVFLTSFTTICGLLPIALGYSIDLINRQINSGMYITSYWEQMSGAIVVGLTVATVLTLVVTPCALVLSDSLKELPRKVLNKFGYFFNKKTSHSIN</sequence>
<keyword evidence="1" id="KW-1133">Transmembrane helix</keyword>
<feature type="transmembrane region" description="Helical" evidence="1">
    <location>
        <begin position="304"/>
        <end position="323"/>
    </location>
</feature>
<accession>A0A381REV8</accession>
<feature type="transmembrane region" description="Helical" evidence="1">
    <location>
        <begin position="856"/>
        <end position="880"/>
    </location>
</feature>
<reference evidence="2" key="1">
    <citation type="submission" date="2018-05" db="EMBL/GenBank/DDBJ databases">
        <authorList>
            <person name="Lanie J.A."/>
            <person name="Ng W.-L."/>
            <person name="Kazmierczak K.M."/>
            <person name="Andrzejewski T.M."/>
            <person name="Davidsen T.M."/>
            <person name="Wayne K.J."/>
            <person name="Tettelin H."/>
            <person name="Glass J.I."/>
            <person name="Rusch D."/>
            <person name="Podicherti R."/>
            <person name="Tsui H.-C.T."/>
            <person name="Winkler M.E."/>
        </authorList>
    </citation>
    <scope>NUCLEOTIDE SEQUENCE</scope>
</reference>
<feature type="transmembrane region" description="Helical" evidence="1">
    <location>
        <begin position="399"/>
        <end position="421"/>
    </location>
</feature>